<dbReference type="EMBL" id="CP001002">
    <property type="protein sequence ID" value="ACB28015.1"/>
    <property type="molecule type" value="Genomic_DNA"/>
</dbReference>
<dbReference type="Gene3D" id="1.10.10.60">
    <property type="entry name" value="Homeodomain-like"/>
    <property type="match status" value="1"/>
</dbReference>
<dbReference type="PANTHER" id="PTHR46796:SF10">
    <property type="entry name" value="TRANSCRIPTIONAL ACTIVATOR FEAR"/>
    <property type="match status" value="1"/>
</dbReference>
<dbReference type="InterPro" id="IPR018060">
    <property type="entry name" value="HTH_AraC"/>
</dbReference>
<proteinExistence type="predicted"/>
<dbReference type="Proteomes" id="UP000006589">
    <property type="component" value="Plasmid pMRAD01"/>
</dbReference>
<dbReference type="eggNOG" id="COG2207">
    <property type="taxonomic scope" value="Bacteria"/>
</dbReference>
<organism evidence="5 6">
    <name type="scientific">Methylobacterium radiotolerans (strain ATCC 27329 / DSM 1819 / JCM 2831 / NBRC 15690 / NCIMB 10815 / 0-1)</name>
    <dbReference type="NCBI Taxonomy" id="426355"/>
    <lineage>
        <taxon>Bacteria</taxon>
        <taxon>Pseudomonadati</taxon>
        <taxon>Pseudomonadota</taxon>
        <taxon>Alphaproteobacteria</taxon>
        <taxon>Hyphomicrobiales</taxon>
        <taxon>Methylobacteriaceae</taxon>
        <taxon>Methylobacterium</taxon>
    </lineage>
</organism>
<keyword evidence="3" id="KW-0804">Transcription</keyword>
<keyword evidence="1" id="KW-0805">Transcription regulation</keyword>
<gene>
    <name evidence="5" type="ordered locus">Mrad2831_6085</name>
</gene>
<evidence type="ECO:0000313" key="6">
    <source>
        <dbReference type="Proteomes" id="UP000006589"/>
    </source>
</evidence>
<evidence type="ECO:0000259" key="4">
    <source>
        <dbReference type="PROSITE" id="PS01124"/>
    </source>
</evidence>
<dbReference type="Pfam" id="PF12833">
    <property type="entry name" value="HTH_18"/>
    <property type="match status" value="1"/>
</dbReference>
<dbReference type="SMART" id="SM00342">
    <property type="entry name" value="HTH_ARAC"/>
    <property type="match status" value="1"/>
</dbReference>
<evidence type="ECO:0000256" key="3">
    <source>
        <dbReference type="ARBA" id="ARBA00023163"/>
    </source>
</evidence>
<feature type="domain" description="HTH araC/xylS-type" evidence="4">
    <location>
        <begin position="129"/>
        <end position="227"/>
    </location>
</feature>
<reference evidence="5 6" key="1">
    <citation type="submission" date="2008-03" db="EMBL/GenBank/DDBJ databases">
        <title>Complete sequence of plasmid1 of Methylobacterium radiotolerans JCM 2831.</title>
        <authorList>
            <consortium name="US DOE Joint Genome Institute"/>
            <person name="Copeland A."/>
            <person name="Lucas S."/>
            <person name="Lapidus A."/>
            <person name="Glavina del Rio T."/>
            <person name="Dalin E."/>
            <person name="Tice H."/>
            <person name="Bruce D."/>
            <person name="Goodwin L."/>
            <person name="Pitluck S."/>
            <person name="Kiss H."/>
            <person name="Brettin T."/>
            <person name="Detter J.C."/>
            <person name="Han C."/>
            <person name="Kuske C.R."/>
            <person name="Schmutz J."/>
            <person name="Larimer F."/>
            <person name="Land M."/>
            <person name="Hauser L."/>
            <person name="Kyrpides N."/>
            <person name="Mikhailova N."/>
            <person name="Marx C.J."/>
            <person name="Richardson P."/>
        </authorList>
    </citation>
    <scope>NUCLEOTIDE SEQUENCE [LARGE SCALE GENOMIC DNA]</scope>
    <source>
        <strain evidence="6">ATCC 27329 / DSM 1819 / JCM 2831 / NBRC 15690 / NCIMB 10815 / 0-1</strain>
        <plasmid evidence="6">Plasmid pMRAD01</plasmid>
    </source>
</reference>
<dbReference type="SUPFAM" id="SSF46689">
    <property type="entry name" value="Homeodomain-like"/>
    <property type="match status" value="2"/>
</dbReference>
<keyword evidence="2" id="KW-0238">DNA-binding</keyword>
<name>B1M940_METRJ</name>
<keyword evidence="5" id="KW-0614">Plasmid</keyword>
<dbReference type="AlphaFoldDB" id="B1M940"/>
<dbReference type="KEGG" id="mrd:Mrad2831_6085"/>
<dbReference type="InterPro" id="IPR009057">
    <property type="entry name" value="Homeodomain-like_sf"/>
</dbReference>
<sequence>MRHHHAYHQVVLPYVGQLDIETNGQAGFVAGSVGSFVAAGSDHSFHGRSDSACIVLDIPHISAEDAANTEDMPTFFAIGPDIQGLIDYMKYSRSDDFTLRLRTAWSELLLARLAEQRIVLPGRERLAVSRAVAFMRERLAQSIGVRDIARAAGTSSSRLHEAFVRQLGTTPHAYLVALRLDAAERMLADPSLSIAEVAIRSGHFDQSALGRALRRERDTTPAMLRRVLRGGTGGNAQTSKERS</sequence>
<protein>
    <submittedName>
        <fullName evidence="5">Transcriptional regulator, AraC family</fullName>
    </submittedName>
</protein>
<dbReference type="HOGENOM" id="CLU_000445_88_15_5"/>
<evidence type="ECO:0000313" key="5">
    <source>
        <dbReference type="EMBL" id="ACB28015.1"/>
    </source>
</evidence>
<evidence type="ECO:0000256" key="1">
    <source>
        <dbReference type="ARBA" id="ARBA00023015"/>
    </source>
</evidence>
<dbReference type="PANTHER" id="PTHR46796">
    <property type="entry name" value="HTH-TYPE TRANSCRIPTIONAL ACTIVATOR RHAS-RELATED"/>
    <property type="match status" value="1"/>
</dbReference>
<accession>B1M940</accession>
<dbReference type="GO" id="GO:0043565">
    <property type="term" value="F:sequence-specific DNA binding"/>
    <property type="evidence" value="ECO:0007669"/>
    <property type="project" value="InterPro"/>
</dbReference>
<dbReference type="GO" id="GO:0003700">
    <property type="term" value="F:DNA-binding transcription factor activity"/>
    <property type="evidence" value="ECO:0007669"/>
    <property type="project" value="InterPro"/>
</dbReference>
<dbReference type="PROSITE" id="PS01124">
    <property type="entry name" value="HTH_ARAC_FAMILY_2"/>
    <property type="match status" value="1"/>
</dbReference>
<dbReference type="InterPro" id="IPR050204">
    <property type="entry name" value="AraC_XylS_family_regulators"/>
</dbReference>
<geneLocation type="plasmid" evidence="5 6">
    <name>pMRAD01</name>
</geneLocation>
<evidence type="ECO:0000256" key="2">
    <source>
        <dbReference type="ARBA" id="ARBA00023125"/>
    </source>
</evidence>